<dbReference type="GO" id="GO:0006605">
    <property type="term" value="P:protein targeting"/>
    <property type="evidence" value="ECO:0007669"/>
    <property type="project" value="UniProtKB-UniRule"/>
</dbReference>
<keyword evidence="4 8" id="KW-0653">Protein transport</keyword>
<keyword evidence="2 8" id="KW-0813">Transport</keyword>
<keyword evidence="5 8" id="KW-1133">Transmembrane helix</keyword>
<feature type="transmembrane region" description="Helical" evidence="8">
    <location>
        <begin position="85"/>
        <end position="107"/>
    </location>
</feature>
<evidence type="ECO:0000256" key="6">
    <source>
        <dbReference type="ARBA" id="ARBA00023010"/>
    </source>
</evidence>
<name>A0A6S4GQC6_9BACT</name>
<comment type="subcellular location">
    <subcellularLocation>
        <location evidence="8">Cell membrane</location>
        <topology evidence="8">Single-pass membrane protein</topology>
    </subcellularLocation>
    <subcellularLocation>
        <location evidence="1">Membrane</location>
    </subcellularLocation>
</comment>
<evidence type="ECO:0000313" key="11">
    <source>
        <dbReference type="Proteomes" id="UP000030902"/>
    </source>
</evidence>
<comment type="function">
    <text evidence="8">Essential subunit of the Sec protein translocation channel SecYEG. Clamps together the 2 halves of SecY. May contact the channel plug during translocation.</text>
</comment>
<keyword evidence="6 8" id="KW-0811">Translocation</keyword>
<sequence>MKSRLFKLGENMAQKGKASSKITVRRIKATDDAPKKEKTVTKKTNKPTKVVAKTAKKSSERGTLIGYFKGAWAELKLVRWPTRSATWAMTAAVLIFTLAFVVLILLLDAAFNWGFNQFLK</sequence>
<dbReference type="GO" id="GO:0008320">
    <property type="term" value="F:protein transmembrane transporter activity"/>
    <property type="evidence" value="ECO:0007669"/>
    <property type="project" value="UniProtKB-UniRule"/>
</dbReference>
<dbReference type="Gene3D" id="1.20.5.1030">
    <property type="entry name" value="Preprotein translocase secy subunit"/>
    <property type="match status" value="1"/>
</dbReference>
<keyword evidence="8" id="KW-1003">Cell membrane</keyword>
<dbReference type="EMBL" id="CP007496">
    <property type="protein sequence ID" value="AJA06436.1"/>
    <property type="molecule type" value="Genomic_DNA"/>
</dbReference>
<evidence type="ECO:0000256" key="3">
    <source>
        <dbReference type="ARBA" id="ARBA00022692"/>
    </source>
</evidence>
<accession>A0A6S4GQC6</accession>
<evidence type="ECO:0000256" key="5">
    <source>
        <dbReference type="ARBA" id="ARBA00022989"/>
    </source>
</evidence>
<evidence type="ECO:0000256" key="1">
    <source>
        <dbReference type="ARBA" id="ARBA00004370"/>
    </source>
</evidence>
<dbReference type="GO" id="GO:0065002">
    <property type="term" value="P:intracellular protein transmembrane transport"/>
    <property type="evidence" value="ECO:0007669"/>
    <property type="project" value="UniProtKB-UniRule"/>
</dbReference>
<proteinExistence type="inferred from homology"/>
<dbReference type="GO" id="GO:0043952">
    <property type="term" value="P:protein transport by the Sec complex"/>
    <property type="evidence" value="ECO:0007669"/>
    <property type="project" value="UniProtKB-UniRule"/>
</dbReference>
<dbReference type="InterPro" id="IPR038379">
    <property type="entry name" value="SecE_sf"/>
</dbReference>
<keyword evidence="3 8" id="KW-0812">Transmembrane</keyword>
<dbReference type="NCBIfam" id="TIGR00964">
    <property type="entry name" value="secE_bact"/>
    <property type="match status" value="1"/>
</dbReference>
<dbReference type="Pfam" id="PF00584">
    <property type="entry name" value="SecE"/>
    <property type="match status" value="1"/>
</dbReference>
<dbReference type="AlphaFoldDB" id="A0A6S4GQC6"/>
<dbReference type="InterPro" id="IPR001901">
    <property type="entry name" value="Translocase_SecE/Sec61-g"/>
</dbReference>
<comment type="subunit">
    <text evidence="8">Component of the Sec protein translocase complex. Heterotrimer consisting of SecY, SecE and SecG subunits. The heterotrimers can form oligomers, although 1 heterotrimer is thought to be able to translocate proteins. Interacts with the ribosome. Interacts with SecDF, and other proteins may be involved. Interacts with SecA.</text>
</comment>
<evidence type="ECO:0000256" key="7">
    <source>
        <dbReference type="ARBA" id="ARBA00023136"/>
    </source>
</evidence>
<dbReference type="Proteomes" id="UP000030902">
    <property type="component" value="Chromosome"/>
</dbReference>
<dbReference type="GO" id="GO:0009306">
    <property type="term" value="P:protein secretion"/>
    <property type="evidence" value="ECO:0007669"/>
    <property type="project" value="UniProtKB-UniRule"/>
</dbReference>
<dbReference type="HAMAP" id="MF_00422">
    <property type="entry name" value="SecE"/>
    <property type="match status" value="1"/>
</dbReference>
<evidence type="ECO:0000313" key="10">
    <source>
        <dbReference type="EMBL" id="AJA06436.1"/>
    </source>
</evidence>
<keyword evidence="7 8" id="KW-0472">Membrane</keyword>
<protein>
    <recommendedName>
        <fullName evidence="8">Protein translocase subunit SecE</fullName>
    </recommendedName>
</protein>
<evidence type="ECO:0000256" key="4">
    <source>
        <dbReference type="ARBA" id="ARBA00022927"/>
    </source>
</evidence>
<evidence type="ECO:0000256" key="2">
    <source>
        <dbReference type="ARBA" id="ARBA00022448"/>
    </source>
</evidence>
<dbReference type="GO" id="GO:0005886">
    <property type="term" value="C:plasma membrane"/>
    <property type="evidence" value="ECO:0007669"/>
    <property type="project" value="UniProtKB-SubCell"/>
</dbReference>
<comment type="similarity">
    <text evidence="8">Belongs to the SecE/SEC61-gamma family.</text>
</comment>
<gene>
    <name evidence="8" type="primary">secE</name>
    <name evidence="10" type="ORF">TM7x_01665</name>
</gene>
<organism evidence="10 11">
    <name type="scientific">Candidatus Nanosynbacter lyticus</name>
    <dbReference type="NCBI Taxonomy" id="2093824"/>
    <lineage>
        <taxon>Bacteria</taxon>
        <taxon>Candidatus Saccharimonadota</taxon>
        <taxon>Candidatus Saccharimonadia</taxon>
        <taxon>Candidatus Nanosynbacterales</taxon>
        <taxon>Candidatus Nanosynbacteraceae</taxon>
        <taxon>Candidatus Nanosynbacter</taxon>
    </lineage>
</organism>
<dbReference type="InterPro" id="IPR005807">
    <property type="entry name" value="SecE_bac"/>
</dbReference>
<dbReference type="KEGG" id="sox:TM7x_01665"/>
<reference evidence="10 11" key="1">
    <citation type="journal article" date="2015" name="Proc. Natl. Acad. Sci. U.S.A.">
        <title>Cultivation of a human-associated TM7 phylotype reveals a reduced genome and epibiotic parasitic lifestyle.</title>
        <authorList>
            <person name="He X."/>
            <person name="McLean J.S."/>
            <person name="Edlund A."/>
            <person name="Yooseph S."/>
            <person name="Hall A.P."/>
            <person name="Liu S.Y."/>
            <person name="Dorrestein P.C."/>
            <person name="Esquenazi E."/>
            <person name="Hunter R.C."/>
            <person name="Cheng G."/>
            <person name="Nelson K.E."/>
            <person name="Lux R."/>
            <person name="Shi W."/>
        </authorList>
    </citation>
    <scope>NUCLEOTIDE SEQUENCE [LARGE SCALE GENOMIC DNA]</scope>
    <source>
        <strain evidence="10 11">TM7x</strain>
    </source>
</reference>
<evidence type="ECO:0000256" key="9">
    <source>
        <dbReference type="SAM" id="MobiDB-lite"/>
    </source>
</evidence>
<feature type="region of interest" description="Disordered" evidence="9">
    <location>
        <begin position="33"/>
        <end position="53"/>
    </location>
</feature>
<keyword evidence="11" id="KW-1185">Reference proteome</keyword>
<evidence type="ECO:0000256" key="8">
    <source>
        <dbReference type="HAMAP-Rule" id="MF_00422"/>
    </source>
</evidence>